<dbReference type="InterPro" id="IPR029068">
    <property type="entry name" value="Glyas_Bleomycin-R_OHBP_Dase"/>
</dbReference>
<evidence type="ECO:0000256" key="2">
    <source>
        <dbReference type="ARBA" id="ARBA00008784"/>
    </source>
</evidence>
<comment type="similarity">
    <text evidence="2 8">Belongs to the extradiol ring-cleavage dioxygenase family.</text>
</comment>
<dbReference type="PROSITE" id="PS00082">
    <property type="entry name" value="EXTRADIOL_DIOXYGENAS"/>
    <property type="match status" value="1"/>
</dbReference>
<evidence type="ECO:0000256" key="3">
    <source>
        <dbReference type="ARBA" id="ARBA00022723"/>
    </source>
</evidence>
<evidence type="ECO:0000256" key="1">
    <source>
        <dbReference type="ARBA" id="ARBA00001954"/>
    </source>
</evidence>
<keyword evidence="7 8" id="KW-0408">Iron</keyword>
<dbReference type="InterPro" id="IPR000486">
    <property type="entry name" value="Xdiol_ring_cleave_dOase_1/2"/>
</dbReference>
<keyword evidence="3" id="KW-0479">Metal-binding</keyword>
<organism evidence="10 11">
    <name type="scientific">Rhodococcus wratislaviensis</name>
    <name type="common">Tsukamurella wratislaviensis</name>
    <dbReference type="NCBI Taxonomy" id="44752"/>
    <lineage>
        <taxon>Bacteria</taxon>
        <taxon>Bacillati</taxon>
        <taxon>Actinomycetota</taxon>
        <taxon>Actinomycetes</taxon>
        <taxon>Mycobacteriales</taxon>
        <taxon>Nocardiaceae</taxon>
        <taxon>Rhodococcus</taxon>
    </lineage>
</organism>
<evidence type="ECO:0000256" key="6">
    <source>
        <dbReference type="ARBA" id="ARBA00023002"/>
    </source>
</evidence>
<sequence length="100" mass="10860">MIVSYLSFGPTTLELLQYVNPQGGQRTPLDVNDSGSAHIGLEVDDLHAEYDRLVAAGVEFKSPPVTIPYGDHVFGGVVSVYGYDPDGNCFELQSFPKPRS</sequence>
<evidence type="ECO:0000259" key="9">
    <source>
        <dbReference type="PROSITE" id="PS51819"/>
    </source>
</evidence>
<name>A0A402CC91_RHOWR</name>
<keyword evidence="5 8" id="KW-0223">Dioxygenase</keyword>
<dbReference type="GO" id="GO:0008198">
    <property type="term" value="F:ferrous iron binding"/>
    <property type="evidence" value="ECO:0007669"/>
    <property type="project" value="InterPro"/>
</dbReference>
<dbReference type="InterPro" id="IPR004360">
    <property type="entry name" value="Glyas_Fos-R_dOase_dom"/>
</dbReference>
<dbReference type="Pfam" id="PF00903">
    <property type="entry name" value="Glyoxalase"/>
    <property type="match status" value="1"/>
</dbReference>
<dbReference type="SUPFAM" id="SSF54593">
    <property type="entry name" value="Glyoxalase/Bleomycin resistance protein/Dihydroxybiphenyl dioxygenase"/>
    <property type="match status" value="1"/>
</dbReference>
<gene>
    <name evidence="10" type="ORF">Rhow_004832</name>
</gene>
<dbReference type="Proteomes" id="UP000287519">
    <property type="component" value="Unassembled WGS sequence"/>
</dbReference>
<protein>
    <recommendedName>
        <fullName evidence="9">VOC domain-containing protein</fullName>
    </recommendedName>
</protein>
<comment type="cofactor">
    <cofactor evidence="1 8">
        <name>Fe(2+)</name>
        <dbReference type="ChEBI" id="CHEBI:29033"/>
    </cofactor>
</comment>
<accession>A0A402CC91</accession>
<keyword evidence="6 8" id="KW-0560">Oxidoreductase</keyword>
<dbReference type="PROSITE" id="PS51819">
    <property type="entry name" value="VOC"/>
    <property type="match status" value="1"/>
</dbReference>
<evidence type="ECO:0000256" key="4">
    <source>
        <dbReference type="ARBA" id="ARBA00022797"/>
    </source>
</evidence>
<dbReference type="GO" id="GO:0051213">
    <property type="term" value="F:dioxygenase activity"/>
    <property type="evidence" value="ECO:0007669"/>
    <property type="project" value="UniProtKB-KW"/>
</dbReference>
<proteinExistence type="inferred from homology"/>
<dbReference type="AlphaFoldDB" id="A0A402CC91"/>
<dbReference type="Gene3D" id="3.10.180.10">
    <property type="entry name" value="2,3-Dihydroxybiphenyl 1,2-Dioxygenase, domain 1"/>
    <property type="match status" value="1"/>
</dbReference>
<dbReference type="InterPro" id="IPR037523">
    <property type="entry name" value="VOC_core"/>
</dbReference>
<evidence type="ECO:0000256" key="8">
    <source>
        <dbReference type="RuleBase" id="RU000683"/>
    </source>
</evidence>
<keyword evidence="4 8" id="KW-0058">Aromatic hydrocarbons catabolism</keyword>
<reference evidence="10 11" key="1">
    <citation type="submission" date="2018-11" db="EMBL/GenBank/DDBJ databases">
        <title>Microbial catabolism of amino acid.</title>
        <authorList>
            <person name="Hibi M."/>
            <person name="Ogawa J."/>
        </authorList>
    </citation>
    <scope>NUCLEOTIDE SEQUENCE [LARGE SCALE GENOMIC DNA]</scope>
    <source>
        <strain evidence="10 11">C31-06</strain>
    </source>
</reference>
<evidence type="ECO:0000256" key="7">
    <source>
        <dbReference type="ARBA" id="ARBA00023004"/>
    </source>
</evidence>
<evidence type="ECO:0000256" key="5">
    <source>
        <dbReference type="ARBA" id="ARBA00022964"/>
    </source>
</evidence>
<comment type="caution">
    <text evidence="10">The sequence shown here is derived from an EMBL/GenBank/DDBJ whole genome shotgun (WGS) entry which is preliminary data.</text>
</comment>
<keyword evidence="11" id="KW-1185">Reference proteome</keyword>
<evidence type="ECO:0000313" key="11">
    <source>
        <dbReference type="Proteomes" id="UP000287519"/>
    </source>
</evidence>
<dbReference type="EMBL" id="BHYM01000041">
    <property type="protein sequence ID" value="GCE41173.1"/>
    <property type="molecule type" value="Genomic_DNA"/>
</dbReference>
<feature type="domain" description="VOC" evidence="9">
    <location>
        <begin position="1"/>
        <end position="95"/>
    </location>
</feature>
<evidence type="ECO:0000313" key="10">
    <source>
        <dbReference type="EMBL" id="GCE41173.1"/>
    </source>
</evidence>